<evidence type="ECO:0000256" key="5">
    <source>
        <dbReference type="ARBA" id="ARBA00022989"/>
    </source>
</evidence>
<keyword evidence="5 7" id="KW-1133">Transmembrane helix</keyword>
<evidence type="ECO:0000313" key="12">
    <source>
        <dbReference type="Proteomes" id="UP000094869"/>
    </source>
</evidence>
<dbReference type="OrthoDB" id="2064193at2"/>
<feature type="domain" description="ABC transmembrane type-1" evidence="8">
    <location>
        <begin position="72"/>
        <end position="281"/>
    </location>
</feature>
<comment type="caution">
    <text evidence="10">The sequence shown here is derived from an EMBL/GenBank/DDBJ whole genome shotgun (WGS) entry which is preliminary data.</text>
</comment>
<dbReference type="InterPro" id="IPR035906">
    <property type="entry name" value="MetI-like_sf"/>
</dbReference>
<evidence type="ECO:0000256" key="1">
    <source>
        <dbReference type="ARBA" id="ARBA00004651"/>
    </source>
</evidence>
<dbReference type="GO" id="GO:0005886">
    <property type="term" value="C:plasma membrane"/>
    <property type="evidence" value="ECO:0007669"/>
    <property type="project" value="UniProtKB-SubCell"/>
</dbReference>
<evidence type="ECO:0000256" key="6">
    <source>
        <dbReference type="ARBA" id="ARBA00023136"/>
    </source>
</evidence>
<protein>
    <submittedName>
        <fullName evidence="10">Sugar ABC transporter permease</fullName>
    </submittedName>
</protein>
<dbReference type="PANTHER" id="PTHR43744">
    <property type="entry name" value="ABC TRANSPORTER PERMEASE PROTEIN MG189-RELATED-RELATED"/>
    <property type="match status" value="1"/>
</dbReference>
<keyword evidence="2 7" id="KW-0813">Transport</keyword>
<accession>A0A1E3UQB9</accession>
<keyword evidence="6 7" id="KW-0472">Membrane</keyword>
<dbReference type="EMBL" id="MEHD01000036">
    <property type="protein sequence ID" value="ODR50085.1"/>
    <property type="molecule type" value="Genomic_DNA"/>
</dbReference>
<feature type="transmembrane region" description="Helical" evidence="7">
    <location>
        <begin position="107"/>
        <end position="127"/>
    </location>
</feature>
<evidence type="ECO:0000259" key="8">
    <source>
        <dbReference type="PROSITE" id="PS50928"/>
    </source>
</evidence>
<keyword evidence="4 7" id="KW-0812">Transmembrane</keyword>
<evidence type="ECO:0000256" key="4">
    <source>
        <dbReference type="ARBA" id="ARBA00022692"/>
    </source>
</evidence>
<evidence type="ECO:0000256" key="2">
    <source>
        <dbReference type="ARBA" id="ARBA00022448"/>
    </source>
</evidence>
<dbReference type="Proteomes" id="UP000094869">
    <property type="component" value="Unassembled WGS sequence"/>
</dbReference>
<reference evidence="9 12" key="1">
    <citation type="submission" date="2016-08" db="EMBL/GenBank/DDBJ databases">
        <title>Characterization of Isolates of Eisenbergiella tayi Derived from Blood Cultures, Using Whole Genome Sequencing.</title>
        <authorList>
            <person name="Bernier A.-M."/>
            <person name="Burdz T."/>
            <person name="Wiebe D."/>
            <person name="Bernard K."/>
        </authorList>
    </citation>
    <scope>NUCLEOTIDE SEQUENCE [LARGE SCALE GENOMIC DNA]</scope>
    <source>
        <strain evidence="9 12">NML120146</strain>
    </source>
</reference>
<comment type="subcellular location">
    <subcellularLocation>
        <location evidence="1 7">Cell membrane</location>
        <topology evidence="1 7">Multi-pass membrane protein</topology>
    </subcellularLocation>
</comment>
<dbReference type="PANTHER" id="PTHR43744:SF9">
    <property type="entry name" value="POLYGALACTURONAN_RHAMNOGALACTURONAN TRANSPORT SYSTEM PERMEASE PROTEIN YTCP"/>
    <property type="match status" value="1"/>
</dbReference>
<keyword evidence="3" id="KW-1003">Cell membrane</keyword>
<dbReference type="Proteomes" id="UP000094271">
    <property type="component" value="Unassembled WGS sequence"/>
</dbReference>
<organism evidence="10 11">
    <name type="scientific">Eisenbergiella tayi</name>
    <dbReference type="NCBI Taxonomy" id="1432052"/>
    <lineage>
        <taxon>Bacteria</taxon>
        <taxon>Bacillati</taxon>
        <taxon>Bacillota</taxon>
        <taxon>Clostridia</taxon>
        <taxon>Lachnospirales</taxon>
        <taxon>Lachnospiraceae</taxon>
        <taxon>Eisenbergiella</taxon>
    </lineage>
</organism>
<reference evidence="10 11" key="2">
    <citation type="submission" date="2016-08" db="EMBL/GenBank/DDBJ databases">
        <authorList>
            <person name="Seilhamer J.J."/>
        </authorList>
    </citation>
    <scope>NUCLEOTIDE SEQUENCE [LARGE SCALE GENOMIC DNA]</scope>
    <source>
        <strain evidence="10 11">NML150140-1</strain>
    </source>
</reference>
<gene>
    <name evidence="10" type="ORF">BEI59_04880</name>
    <name evidence="9" type="ORF">BEI63_23595</name>
</gene>
<evidence type="ECO:0000313" key="10">
    <source>
        <dbReference type="EMBL" id="ODR55239.1"/>
    </source>
</evidence>
<dbReference type="Gene3D" id="1.10.3720.10">
    <property type="entry name" value="MetI-like"/>
    <property type="match status" value="1"/>
</dbReference>
<evidence type="ECO:0000256" key="3">
    <source>
        <dbReference type="ARBA" id="ARBA00022475"/>
    </source>
</evidence>
<dbReference type="InterPro" id="IPR000515">
    <property type="entry name" value="MetI-like"/>
</dbReference>
<sequence>MAGTNKGFRIFANIIMILLMLCCLLPFILLITASITDEATLTLYGYSFFPKKINFRAYEYLFQAAGKIARAYGVTILITAVGTTLNVTMTMFMSYLLSKQDLPGRNFLSFFIFFTMLFSGGMVPSYIIWSQYMHVGDSLLGLLLPNLALGAYNVILMRTYFTTNVPKDILEAAEMDSCGELGMLFRIALPLSKPMLSTVALFSALAYWNDWINGLYYLTRRSDLYSIQNVLNSMMNNVQFLKENTLDAGSAQITTQIPTSGVRMAIAVISVVPIMVIYPFFQKAFIKGIVIGGVKG</sequence>
<dbReference type="GO" id="GO:0055085">
    <property type="term" value="P:transmembrane transport"/>
    <property type="evidence" value="ECO:0007669"/>
    <property type="project" value="InterPro"/>
</dbReference>
<dbReference type="EMBL" id="MEHA01000002">
    <property type="protein sequence ID" value="ODR55239.1"/>
    <property type="molecule type" value="Genomic_DNA"/>
</dbReference>
<dbReference type="PROSITE" id="PS50928">
    <property type="entry name" value="ABC_TM1"/>
    <property type="match status" value="1"/>
</dbReference>
<dbReference type="RefSeq" id="WP_069410654.1">
    <property type="nucleotide sequence ID" value="NZ_DBFYTW010000007.1"/>
</dbReference>
<evidence type="ECO:0000313" key="11">
    <source>
        <dbReference type="Proteomes" id="UP000094271"/>
    </source>
</evidence>
<evidence type="ECO:0000313" key="9">
    <source>
        <dbReference type="EMBL" id="ODR50085.1"/>
    </source>
</evidence>
<name>A0A1E3UQB9_9FIRM</name>
<feature type="transmembrane region" description="Helical" evidence="7">
    <location>
        <begin position="12"/>
        <end position="35"/>
    </location>
</feature>
<dbReference type="SUPFAM" id="SSF161098">
    <property type="entry name" value="MetI-like"/>
    <property type="match status" value="1"/>
</dbReference>
<keyword evidence="12" id="KW-1185">Reference proteome</keyword>
<feature type="transmembrane region" description="Helical" evidence="7">
    <location>
        <begin position="71"/>
        <end position="95"/>
    </location>
</feature>
<comment type="similarity">
    <text evidence="7">Belongs to the binding-protein-dependent transport system permease family.</text>
</comment>
<proteinExistence type="inferred from homology"/>
<feature type="transmembrane region" description="Helical" evidence="7">
    <location>
        <begin position="262"/>
        <end position="281"/>
    </location>
</feature>
<dbReference type="CDD" id="cd06261">
    <property type="entry name" value="TM_PBP2"/>
    <property type="match status" value="1"/>
</dbReference>
<evidence type="ECO:0000256" key="7">
    <source>
        <dbReference type="RuleBase" id="RU363032"/>
    </source>
</evidence>
<feature type="transmembrane region" description="Helical" evidence="7">
    <location>
        <begin position="139"/>
        <end position="161"/>
    </location>
</feature>
<dbReference type="Pfam" id="PF00528">
    <property type="entry name" value="BPD_transp_1"/>
    <property type="match status" value="1"/>
</dbReference>
<dbReference type="AlphaFoldDB" id="A0A1E3UQB9"/>